<dbReference type="EMBL" id="MHTL01000018">
    <property type="protein sequence ID" value="OHA60017.1"/>
    <property type="molecule type" value="Genomic_DNA"/>
</dbReference>
<evidence type="ECO:0000313" key="2">
    <source>
        <dbReference type="Proteomes" id="UP000177090"/>
    </source>
</evidence>
<evidence type="ECO:0000313" key="1">
    <source>
        <dbReference type="EMBL" id="OHA60017.1"/>
    </source>
</evidence>
<sequence length="88" mass="10068">MRPKWVVYADNHRPLSRPWYVGETMAYSARQAANQIRHKRYPYSKSDELGFELIACIKGSQDELAFRAQAQNIPATFKSLPVIPSSLV</sequence>
<reference evidence="1 2" key="1">
    <citation type="journal article" date="2016" name="Nat. Commun.">
        <title>Thousands of microbial genomes shed light on interconnected biogeochemical processes in an aquifer system.</title>
        <authorList>
            <person name="Anantharaman K."/>
            <person name="Brown C.T."/>
            <person name="Hug L.A."/>
            <person name="Sharon I."/>
            <person name="Castelle C.J."/>
            <person name="Probst A.J."/>
            <person name="Thomas B.C."/>
            <person name="Singh A."/>
            <person name="Wilkins M.J."/>
            <person name="Karaoz U."/>
            <person name="Brodie E.L."/>
            <person name="Williams K.H."/>
            <person name="Hubbard S.S."/>
            <person name="Banfield J.F."/>
        </authorList>
    </citation>
    <scope>NUCLEOTIDE SEQUENCE [LARGE SCALE GENOMIC DNA]</scope>
</reference>
<proteinExistence type="predicted"/>
<dbReference type="AlphaFoldDB" id="A0A1G2QHS8"/>
<organism evidence="1 2">
    <name type="scientific">Candidatus Vogelbacteria bacterium RIFOXYD1_FULL_51_18</name>
    <dbReference type="NCBI Taxonomy" id="1802440"/>
    <lineage>
        <taxon>Bacteria</taxon>
        <taxon>Candidatus Vogeliibacteriota</taxon>
    </lineage>
</organism>
<comment type="caution">
    <text evidence="1">The sequence shown here is derived from an EMBL/GenBank/DDBJ whole genome shotgun (WGS) entry which is preliminary data.</text>
</comment>
<protein>
    <submittedName>
        <fullName evidence="1">Uncharacterized protein</fullName>
    </submittedName>
</protein>
<accession>A0A1G2QHS8</accession>
<name>A0A1G2QHS8_9BACT</name>
<dbReference type="STRING" id="1802440.A2569_01705"/>
<dbReference type="Proteomes" id="UP000177090">
    <property type="component" value="Unassembled WGS sequence"/>
</dbReference>
<gene>
    <name evidence="1" type="ORF">A2569_01705</name>
</gene>